<reference evidence="1 2" key="1">
    <citation type="submission" date="2019-07" db="EMBL/GenBank/DDBJ databases">
        <authorList>
            <person name="Kim J."/>
        </authorList>
    </citation>
    <scope>NUCLEOTIDE SEQUENCE [LARGE SCALE GENOMIC DNA]</scope>
    <source>
        <strain evidence="1 2">JC52</strain>
    </source>
</reference>
<accession>A0A559KCN7</accession>
<name>A0A559KCN7_9BACL</name>
<dbReference type="OrthoDB" id="2327166at2"/>
<dbReference type="SUPFAM" id="SSF56731">
    <property type="entry name" value="DNA primase core"/>
    <property type="match status" value="1"/>
</dbReference>
<dbReference type="Proteomes" id="UP000317036">
    <property type="component" value="Unassembled WGS sequence"/>
</dbReference>
<dbReference type="AlphaFoldDB" id="A0A559KCN7"/>
<evidence type="ECO:0000313" key="1">
    <source>
        <dbReference type="EMBL" id="TVY09859.1"/>
    </source>
</evidence>
<dbReference type="PANTHER" id="PTHR30313:SF2">
    <property type="entry name" value="DNA PRIMASE"/>
    <property type="match status" value="1"/>
</dbReference>
<dbReference type="PANTHER" id="PTHR30313">
    <property type="entry name" value="DNA PRIMASE"/>
    <property type="match status" value="1"/>
</dbReference>
<comment type="caution">
    <text evidence="1">The sequence shown here is derived from an EMBL/GenBank/DDBJ whole genome shotgun (WGS) entry which is preliminary data.</text>
</comment>
<dbReference type="EMBL" id="VNJI01000011">
    <property type="protein sequence ID" value="TVY09859.1"/>
    <property type="molecule type" value="Genomic_DNA"/>
</dbReference>
<protein>
    <submittedName>
        <fullName evidence="1">DNA primase</fullName>
    </submittedName>
</protein>
<organism evidence="1 2">
    <name type="scientific">Paenibacillus cremeus</name>
    <dbReference type="NCBI Taxonomy" id="2163881"/>
    <lineage>
        <taxon>Bacteria</taxon>
        <taxon>Bacillati</taxon>
        <taxon>Bacillota</taxon>
        <taxon>Bacilli</taxon>
        <taxon>Bacillales</taxon>
        <taxon>Paenibacillaceae</taxon>
        <taxon>Paenibacillus</taxon>
    </lineage>
</organism>
<dbReference type="RefSeq" id="WP_144846383.1">
    <property type="nucleotide sequence ID" value="NZ_VNJI01000011.1"/>
</dbReference>
<keyword evidence="2" id="KW-1185">Reference proteome</keyword>
<dbReference type="InterPro" id="IPR050219">
    <property type="entry name" value="DnaG_primase"/>
</dbReference>
<dbReference type="GO" id="GO:0005737">
    <property type="term" value="C:cytoplasm"/>
    <property type="evidence" value="ECO:0007669"/>
    <property type="project" value="TreeGrafter"/>
</dbReference>
<dbReference type="GO" id="GO:0006269">
    <property type="term" value="P:DNA replication, synthesis of primer"/>
    <property type="evidence" value="ECO:0007669"/>
    <property type="project" value="TreeGrafter"/>
</dbReference>
<dbReference type="Gene3D" id="3.40.1360.10">
    <property type="match status" value="1"/>
</dbReference>
<proteinExistence type="predicted"/>
<evidence type="ECO:0000313" key="2">
    <source>
        <dbReference type="Proteomes" id="UP000317036"/>
    </source>
</evidence>
<gene>
    <name evidence="1" type="ORF">FPZ49_10830</name>
</gene>
<sequence>MSDSLKQLKERISQEDGNVEQLLEELGCDNVKRKEGRSGDDLVTARLPDSQNSRSVQIYINPNLNSYIVNRGIEGDIYSIVGYILYDCQTFDHVREHLYQIKTYICNTLGYENIGNDFADKPVPKTDWNWWLRDIQKQRKREIEITENHVLDPIVLNQFVHYPWLGWVHEGLSIRTQQEFGICYDLQTERVIIPVHNQYGQLIGAKGRYYGLDTRVIDEFGQKYIYVIPCSKSIELFNLFRALPYIKEKKQVFIVEGAKTTMFLWEWGIKNAVSIEGDRLSPVQAMLLKGIGLDIDLIFAWDKGKSKDFIEKQIKQIKNRNVYYLLDNPDGIPDIDRFKDKQSPTDNGYRIFMDLLENDIYKYT</sequence>